<accession>A0A7C8ILG9</accession>
<protein>
    <submittedName>
        <fullName evidence="1">Uncharacterized protein</fullName>
    </submittedName>
</protein>
<reference evidence="1 2" key="1">
    <citation type="submission" date="2019-12" db="EMBL/GenBank/DDBJ databases">
        <title>Draft genome sequence of the ascomycete Xylaria multiplex DSM 110363.</title>
        <authorList>
            <person name="Buettner E."/>
            <person name="Kellner H."/>
        </authorList>
    </citation>
    <scope>NUCLEOTIDE SEQUENCE [LARGE SCALE GENOMIC DNA]</scope>
    <source>
        <strain evidence="1 2">DSM 110363</strain>
    </source>
</reference>
<dbReference type="InParanoid" id="A0A7C8ILG9"/>
<comment type="caution">
    <text evidence="1">The sequence shown here is derived from an EMBL/GenBank/DDBJ whole genome shotgun (WGS) entry which is preliminary data.</text>
</comment>
<dbReference type="Proteomes" id="UP000481858">
    <property type="component" value="Unassembled WGS sequence"/>
</dbReference>
<sequence length="160" mass="17982">MSANAQTTDLRENLMLRSDVVFSRPGAMLTIAFSLRFSARNAARLVLSANGRRLRVFSAMNYGPGGNMTAGRRGGWTRVVLDYTTRDRLVQLSFSYQLDHAPANTIAIDQVAIFRARPDIPPPVLTKKESETAVLGKFCTHETWSWECRREALHIQCHTN</sequence>
<evidence type="ECO:0000313" key="1">
    <source>
        <dbReference type="EMBL" id="KAF2966609.1"/>
    </source>
</evidence>
<dbReference type="OrthoDB" id="5424295at2759"/>
<organism evidence="1 2">
    <name type="scientific">Xylaria multiplex</name>
    <dbReference type="NCBI Taxonomy" id="323545"/>
    <lineage>
        <taxon>Eukaryota</taxon>
        <taxon>Fungi</taxon>
        <taxon>Dikarya</taxon>
        <taxon>Ascomycota</taxon>
        <taxon>Pezizomycotina</taxon>
        <taxon>Sordariomycetes</taxon>
        <taxon>Xylariomycetidae</taxon>
        <taxon>Xylariales</taxon>
        <taxon>Xylariaceae</taxon>
        <taxon>Xylaria</taxon>
    </lineage>
</organism>
<dbReference type="AlphaFoldDB" id="A0A7C8ILG9"/>
<name>A0A7C8ILG9_9PEZI</name>
<evidence type="ECO:0000313" key="2">
    <source>
        <dbReference type="Proteomes" id="UP000481858"/>
    </source>
</evidence>
<proteinExistence type="predicted"/>
<dbReference type="EMBL" id="WUBL01000085">
    <property type="protein sequence ID" value="KAF2966609.1"/>
    <property type="molecule type" value="Genomic_DNA"/>
</dbReference>
<gene>
    <name evidence="1" type="ORF">GQX73_g6947</name>
</gene>
<keyword evidence="2" id="KW-1185">Reference proteome</keyword>